<reference evidence="2" key="1">
    <citation type="submission" date="2007-07" db="EMBL/GenBank/DDBJ databases">
        <title>PCAP assembly of the Caenorhabditis remanei genome.</title>
        <authorList>
            <consortium name="The Caenorhabditis remanei Sequencing Consortium"/>
            <person name="Wilson R.K."/>
        </authorList>
    </citation>
    <scope>NUCLEOTIDE SEQUENCE [LARGE SCALE GENOMIC DNA]</scope>
    <source>
        <strain evidence="2">PB4641</strain>
    </source>
</reference>
<dbReference type="HOGENOM" id="CLU_863916_0_0_1"/>
<dbReference type="Proteomes" id="UP000483820">
    <property type="component" value="Chromosome V"/>
</dbReference>
<proteinExistence type="predicted"/>
<evidence type="ECO:0000313" key="5">
    <source>
        <dbReference type="Proteomes" id="UP000483820"/>
    </source>
</evidence>
<protein>
    <submittedName>
        <fullName evidence="2">Uncharacterized protein</fullName>
    </submittedName>
</protein>
<organism evidence="4">
    <name type="scientific">Caenorhabditis remanei</name>
    <name type="common">Caenorhabditis vulgaris</name>
    <dbReference type="NCBI Taxonomy" id="31234"/>
    <lineage>
        <taxon>Eukaryota</taxon>
        <taxon>Metazoa</taxon>
        <taxon>Ecdysozoa</taxon>
        <taxon>Nematoda</taxon>
        <taxon>Chromadorea</taxon>
        <taxon>Rhabditida</taxon>
        <taxon>Rhabditina</taxon>
        <taxon>Rhabditomorpha</taxon>
        <taxon>Rhabditoidea</taxon>
        <taxon>Rhabditidae</taxon>
        <taxon>Peloderinae</taxon>
        <taxon>Caenorhabditis</taxon>
    </lineage>
</organism>
<reference evidence="3 5" key="2">
    <citation type="submission" date="2019-12" db="EMBL/GenBank/DDBJ databases">
        <title>Chromosome-level assembly of the Caenorhabditis remanei genome.</title>
        <authorList>
            <person name="Teterina A.A."/>
            <person name="Willis J.H."/>
            <person name="Phillips P.C."/>
        </authorList>
    </citation>
    <scope>NUCLEOTIDE SEQUENCE [LARGE SCALE GENOMIC DNA]</scope>
    <source>
        <strain evidence="3 5">PX506</strain>
        <tissue evidence="3">Whole organism</tissue>
    </source>
</reference>
<evidence type="ECO:0000256" key="1">
    <source>
        <dbReference type="SAM" id="MobiDB-lite"/>
    </source>
</evidence>
<evidence type="ECO:0000313" key="3">
    <source>
        <dbReference type="EMBL" id="KAF1753260.1"/>
    </source>
</evidence>
<feature type="region of interest" description="Disordered" evidence="1">
    <location>
        <begin position="159"/>
        <end position="191"/>
    </location>
</feature>
<keyword evidence="4" id="KW-1185">Reference proteome</keyword>
<name>E3LJ73_CAERE</name>
<dbReference type="AlphaFoldDB" id="E3LJ73"/>
<dbReference type="EMBL" id="WUAV01000005">
    <property type="protein sequence ID" value="KAF1753260.1"/>
    <property type="molecule type" value="Genomic_DNA"/>
</dbReference>
<dbReference type="KEGG" id="crq:GCK72_019816"/>
<dbReference type="Proteomes" id="UP000008281">
    <property type="component" value="Unassembled WGS sequence"/>
</dbReference>
<dbReference type="GeneID" id="9818213"/>
<dbReference type="RefSeq" id="XP_003115991.1">
    <property type="nucleotide sequence ID" value="XM_003115943.1"/>
</dbReference>
<dbReference type="EMBL" id="DS268409">
    <property type="protein sequence ID" value="EFO94887.1"/>
    <property type="molecule type" value="Genomic_DNA"/>
</dbReference>
<accession>E3LJ73</accession>
<feature type="compositionally biased region" description="Low complexity" evidence="1">
    <location>
        <begin position="162"/>
        <end position="188"/>
    </location>
</feature>
<evidence type="ECO:0000313" key="2">
    <source>
        <dbReference type="EMBL" id="EFO94887.1"/>
    </source>
</evidence>
<dbReference type="CTD" id="9818213"/>
<dbReference type="OrthoDB" id="5820180at2759"/>
<gene>
    <name evidence="2" type="ORF">CRE_08652</name>
    <name evidence="3" type="ORF">GCK72_019816</name>
</gene>
<sequence length="300" mass="34444">MPFSSDSMYANAGLYRQTLHDMLYTPRTEQKKKSFEDETISGVGKVSKLLNKFETGQLDLTVEESVLEQDSEEWDLDESIFEDPVFVSNEQPPVPKPRTILFTSTPKSSPEKKKVPVRPLVETPILRQLHRKAGGYDNLRNKFDQMNLDYRTPEVPRQKVNSIGSTCSSIGSSTSSSTFSTSRSGFSSNETNHKLSFSRETKEEVHKKFNKYFEWGAEMLRTIAIHVSEIRLDALSKFSETEQTEDVKCMKRIYEGCKKGTNKEMDALCCALFDLLEDKVNRKELSIHEEYVVCKYNKRI</sequence>
<feature type="region of interest" description="Disordered" evidence="1">
    <location>
        <begin position="92"/>
        <end position="115"/>
    </location>
</feature>
<dbReference type="OMA" id="MLYTPRT"/>
<evidence type="ECO:0000313" key="4">
    <source>
        <dbReference type="Proteomes" id="UP000008281"/>
    </source>
</evidence>
<dbReference type="eggNOG" id="ENOG502TJK4">
    <property type="taxonomic scope" value="Eukaryota"/>
</dbReference>
<dbReference type="InParanoid" id="E3LJ73"/>